<accession>A0A166PX98</accession>
<sequence length="354" mass="39535">MSLDTPARTTHSDNRSSPYPPPSMRLFTPGNSQNHEDMSDSAYGGNPSGMNASGSGNTNGSSQSQSHFEDGFQSFNSQAFRQDQAVYIVTKLASREKLDDARRRLAHEFHMADEGMKLTASYILGLALDQKLNSVLQQLTSQASEISAVRLLINNVWALTPAQKSLLQDLLQHFLIKATTSYKNIIHNAETYIASHRSKYHLENYSTEETVKKTINMVLVKSLVALKSKYRKKLCQLFKLVAAHVPLNLLSRTLVDKFHMTPRPNVIGNGILATVALQRRVASPLAAKKNAKGADTGFWTVLSREMRELVAEMGDDRKQTRWLQWETAIIAADRVKFSADNPLPTDEEDEGEEE</sequence>
<reference evidence="2" key="1">
    <citation type="journal article" date="2016" name="Mol. Biol. Evol.">
        <title>Comparative Genomics of Early-Diverging Mushroom-Forming Fungi Provides Insights into the Origins of Lignocellulose Decay Capabilities.</title>
        <authorList>
            <person name="Nagy L.G."/>
            <person name="Riley R."/>
            <person name="Tritt A."/>
            <person name="Adam C."/>
            <person name="Daum C."/>
            <person name="Floudas D."/>
            <person name="Sun H."/>
            <person name="Yadav J.S."/>
            <person name="Pangilinan J."/>
            <person name="Larsson K.H."/>
            <person name="Matsuura K."/>
            <person name="Barry K."/>
            <person name="Labutti K."/>
            <person name="Kuo R."/>
            <person name="Ohm R.A."/>
            <person name="Bhattacharya S.S."/>
            <person name="Shirouzu T."/>
            <person name="Yoshinaga Y."/>
            <person name="Martin F.M."/>
            <person name="Grigoriev I.V."/>
            <person name="Hibbett D.S."/>
        </authorList>
    </citation>
    <scope>NUCLEOTIDE SEQUENCE [LARGE SCALE GENOMIC DNA]</scope>
    <source>
        <strain evidence="2">CBS 109695</strain>
    </source>
</reference>
<organism evidence="2">
    <name type="scientific">Athelia psychrophila</name>
    <dbReference type="NCBI Taxonomy" id="1759441"/>
    <lineage>
        <taxon>Eukaryota</taxon>
        <taxon>Fungi</taxon>
        <taxon>Dikarya</taxon>
        <taxon>Basidiomycota</taxon>
        <taxon>Agaricomycotina</taxon>
        <taxon>Agaricomycetes</taxon>
        <taxon>Agaricomycetidae</taxon>
        <taxon>Atheliales</taxon>
        <taxon>Atheliaceae</taxon>
        <taxon>Athelia</taxon>
    </lineage>
</organism>
<gene>
    <name evidence="2" type="ORF">FIBSPDRAFT_887325</name>
</gene>
<evidence type="ECO:0000256" key="1">
    <source>
        <dbReference type="SAM" id="MobiDB-lite"/>
    </source>
</evidence>
<evidence type="ECO:0000313" key="2">
    <source>
        <dbReference type="EMBL" id="KZP26545.1"/>
    </source>
</evidence>
<proteinExistence type="predicted"/>
<protein>
    <submittedName>
        <fullName evidence="2">Uncharacterized protein</fullName>
    </submittedName>
</protein>
<name>A0A166PX98_9AGAM</name>
<feature type="region of interest" description="Disordered" evidence="1">
    <location>
        <begin position="1"/>
        <end position="69"/>
    </location>
</feature>
<dbReference type="OrthoDB" id="3215396at2759"/>
<dbReference type="AlphaFoldDB" id="A0A166PX98"/>
<dbReference type="EMBL" id="KV417514">
    <property type="protein sequence ID" value="KZP26545.1"/>
    <property type="molecule type" value="Genomic_DNA"/>
</dbReference>
<feature type="compositionally biased region" description="Low complexity" evidence="1">
    <location>
        <begin position="48"/>
        <end position="66"/>
    </location>
</feature>